<feature type="domain" description="GST N-terminal" evidence="1">
    <location>
        <begin position="1"/>
        <end position="82"/>
    </location>
</feature>
<dbReference type="SUPFAM" id="SSF52833">
    <property type="entry name" value="Thioredoxin-like"/>
    <property type="match status" value="1"/>
</dbReference>
<reference evidence="3 4" key="2">
    <citation type="journal article" date="2014" name="Genome Biol. Evol.">
        <title>Genome degeneration and adaptation in a nascent stage of symbiosis.</title>
        <authorList>
            <person name="Oakeson K.F."/>
            <person name="Gil R."/>
            <person name="Clayton A.L."/>
            <person name="Dunn D.M."/>
            <person name="von Niederhausern A.C."/>
            <person name="Hamil C."/>
            <person name="Aoyagi A."/>
            <person name="Duval B."/>
            <person name="Baca A."/>
            <person name="Silva F.J."/>
            <person name="Vallier A."/>
            <person name="Jackson D.G."/>
            <person name="Latorre A."/>
            <person name="Weiss R.B."/>
            <person name="Heddi A."/>
            <person name="Moya A."/>
            <person name="Dale C."/>
        </authorList>
    </citation>
    <scope>NUCLEOTIDE SEQUENCE [LARGE SCALE GENOMIC DNA]</scope>
    <source>
        <strain evidence="3 4">HS1</strain>
    </source>
</reference>
<name>K7SQK9_9GAMM</name>
<protein>
    <submittedName>
        <fullName evidence="2">Glutathione S-transferase</fullName>
    </submittedName>
</protein>
<evidence type="ECO:0000313" key="2">
    <source>
        <dbReference type="EMBL" id="AFW03751.1"/>
    </source>
</evidence>
<keyword evidence="2" id="KW-0808">Transferase</keyword>
<dbReference type="RefSeq" id="WP_025422876.1">
    <property type="nucleotide sequence ID" value="NZ_CP006569.1"/>
</dbReference>
<dbReference type="EMBL" id="CP006569">
    <property type="protein sequence ID" value="AHF77733.1"/>
    <property type="molecule type" value="Genomic_DNA"/>
</dbReference>
<organism evidence="2">
    <name type="scientific">Sodalis praecaptivus</name>
    <dbReference type="NCBI Taxonomy" id="1239307"/>
    <lineage>
        <taxon>Bacteria</taxon>
        <taxon>Pseudomonadati</taxon>
        <taxon>Pseudomonadota</taxon>
        <taxon>Gammaproteobacteria</taxon>
        <taxon>Enterobacterales</taxon>
        <taxon>Bruguierivoracaceae</taxon>
        <taxon>Sodalis</taxon>
    </lineage>
</organism>
<dbReference type="InterPro" id="IPR036282">
    <property type="entry name" value="Glutathione-S-Trfase_C_sf"/>
</dbReference>
<dbReference type="InterPro" id="IPR040079">
    <property type="entry name" value="Glutathione_S-Trfase"/>
</dbReference>
<keyword evidence="4" id="KW-1185">Reference proteome</keyword>
<dbReference type="PANTHER" id="PTHR42673:SF4">
    <property type="entry name" value="MALEYLACETOACETATE ISOMERASE"/>
    <property type="match status" value="1"/>
</dbReference>
<reference evidence="2" key="3">
    <citation type="journal article" date="2015" name="Int. J. Syst. Evol. Microbiol.">
        <title>Phenotypic characterization of Sodalis praecaptivus sp. nov., a close non-insect-associated member of the Sodalis-allied lineage of insect endosymbionts.</title>
        <authorList>
            <person name="Chari A."/>
            <person name="Oakeson K.F."/>
            <person name="Enomoto S."/>
            <person name="Jackson D.G."/>
            <person name="Fisher M.A."/>
            <person name="Dale C."/>
        </authorList>
    </citation>
    <scope>NUCLEOTIDE SEQUENCE</scope>
    <source>
        <strain evidence="2">HS</strain>
    </source>
</reference>
<dbReference type="OrthoDB" id="9799538at2"/>
<dbReference type="Pfam" id="PF13410">
    <property type="entry name" value="GST_C_2"/>
    <property type="match status" value="1"/>
</dbReference>
<dbReference type="GO" id="GO:0006749">
    <property type="term" value="P:glutathione metabolic process"/>
    <property type="evidence" value="ECO:0007669"/>
    <property type="project" value="TreeGrafter"/>
</dbReference>
<evidence type="ECO:0000313" key="3">
    <source>
        <dbReference type="EMBL" id="AHF77733.1"/>
    </source>
</evidence>
<dbReference type="CDD" id="cd03194">
    <property type="entry name" value="GST_C_3"/>
    <property type="match status" value="1"/>
</dbReference>
<sequence length="230" mass="25540">MYQLHIANKNYSSWSLRPWVLMKALALPFEESLHPFEPPAAGSPFHGFSPTGKVPVLIDGARTVWDSLAIVEYLAERHAQVWPGDAAARAWARCAAAEMHSGFVALRNQCPMSCGVRVRLSCPSPSLKKDIARLDALWQDGLTTFGGPWLAGPAFSAVDAFYAPVVFRAQSFGFSLSAPAQAWCEHMLALPAMRLWYQQALEETWRDADHEQEMRACGEVIHDFRVAVPD</sequence>
<dbReference type="Proteomes" id="UP000019028">
    <property type="component" value="Chromosome"/>
</dbReference>
<proteinExistence type="predicted"/>
<dbReference type="GO" id="GO:0006559">
    <property type="term" value="P:L-phenylalanine catabolic process"/>
    <property type="evidence" value="ECO:0007669"/>
    <property type="project" value="TreeGrafter"/>
</dbReference>
<dbReference type="AlphaFoldDB" id="K7SQK9"/>
<gene>
    <name evidence="3" type="primary">gst</name>
    <name evidence="3" type="ORF">Sant_2705</name>
</gene>
<dbReference type="GO" id="GO:0016034">
    <property type="term" value="F:maleylacetoacetate isomerase activity"/>
    <property type="evidence" value="ECO:0007669"/>
    <property type="project" value="TreeGrafter"/>
</dbReference>
<dbReference type="KEGG" id="sod:Sant_2705"/>
<dbReference type="SUPFAM" id="SSF47616">
    <property type="entry name" value="GST C-terminal domain-like"/>
    <property type="match status" value="1"/>
</dbReference>
<dbReference type="InterPro" id="IPR036249">
    <property type="entry name" value="Thioredoxin-like_sf"/>
</dbReference>
<dbReference type="CDD" id="cd03043">
    <property type="entry name" value="GST_N_1"/>
    <property type="match status" value="1"/>
</dbReference>
<dbReference type="PROSITE" id="PS50404">
    <property type="entry name" value="GST_NTER"/>
    <property type="match status" value="1"/>
</dbReference>
<evidence type="ECO:0000313" key="4">
    <source>
        <dbReference type="Proteomes" id="UP000019028"/>
    </source>
</evidence>
<dbReference type="Gene3D" id="3.40.30.10">
    <property type="entry name" value="Glutaredoxin"/>
    <property type="match status" value="1"/>
</dbReference>
<evidence type="ECO:0000259" key="1">
    <source>
        <dbReference type="PROSITE" id="PS50404"/>
    </source>
</evidence>
<dbReference type="PATRIC" id="fig|1239307.3.peg.3015"/>
<dbReference type="Gene3D" id="1.20.1050.10">
    <property type="match status" value="1"/>
</dbReference>
<dbReference type="PANTHER" id="PTHR42673">
    <property type="entry name" value="MALEYLACETOACETATE ISOMERASE"/>
    <property type="match status" value="1"/>
</dbReference>
<accession>K7SQK9</accession>
<reference evidence="2" key="1">
    <citation type="submission" date="2012-07" db="EMBL/GenBank/DDBJ databases">
        <title>A Novel Human-Wound Derived Bacterium Provides Insights into the Evolutionary Origins of Mutualistic Insect-Bacterial Symbioses.</title>
        <authorList>
            <person name="Clayton A.L."/>
            <person name="Oakeson K.F."/>
            <person name="Gutin M."/>
            <person name="Pontes A."/>
            <person name="Dunn D.M."/>
            <person name="von Niederhausern A.C."/>
            <person name="Weiss R.B."/>
            <person name="Fisher M."/>
            <person name="Dale C."/>
        </authorList>
    </citation>
    <scope>NUCLEOTIDE SEQUENCE</scope>
    <source>
        <strain evidence="2">HS</strain>
    </source>
</reference>
<dbReference type="HOGENOM" id="CLU_070658_0_0_6"/>
<dbReference type="Pfam" id="PF13409">
    <property type="entry name" value="GST_N_2"/>
    <property type="match status" value="1"/>
</dbReference>
<dbReference type="InterPro" id="IPR004045">
    <property type="entry name" value="Glutathione_S-Trfase_N"/>
</dbReference>
<dbReference type="EMBL" id="JX444571">
    <property type="protein sequence ID" value="AFW03751.1"/>
    <property type="molecule type" value="Genomic_DNA"/>
</dbReference>
<dbReference type="SFLD" id="SFLDS00019">
    <property type="entry name" value="Glutathione_Transferase_(cytos"/>
    <property type="match status" value="1"/>
</dbReference>
<dbReference type="GO" id="GO:0004364">
    <property type="term" value="F:glutathione transferase activity"/>
    <property type="evidence" value="ECO:0007669"/>
    <property type="project" value="TreeGrafter"/>
</dbReference>